<evidence type="ECO:0008006" key="2">
    <source>
        <dbReference type="Google" id="ProtNLM"/>
    </source>
</evidence>
<name>X0YHG1_9ZZZZ</name>
<sequence>MWRRTSGILGLALILALLVSMGVPVSAAEPKPHAFYGTAMIGALPAPTGTVVTAVVEGGDGSITTTEVGKYGGPELLDAKLV</sequence>
<comment type="caution">
    <text evidence="1">The sequence shown here is derived from an EMBL/GenBank/DDBJ whole genome shotgun (WGS) entry which is preliminary data.</text>
</comment>
<dbReference type="EMBL" id="BARS01058389">
    <property type="protein sequence ID" value="GAG48028.1"/>
    <property type="molecule type" value="Genomic_DNA"/>
</dbReference>
<organism evidence="1">
    <name type="scientific">marine sediment metagenome</name>
    <dbReference type="NCBI Taxonomy" id="412755"/>
    <lineage>
        <taxon>unclassified sequences</taxon>
        <taxon>metagenomes</taxon>
        <taxon>ecological metagenomes</taxon>
    </lineage>
</organism>
<proteinExistence type="predicted"/>
<reference evidence="1" key="1">
    <citation type="journal article" date="2014" name="Front. Microbiol.">
        <title>High frequency of phylogenetically diverse reductive dehalogenase-homologous genes in deep subseafloor sedimentary metagenomes.</title>
        <authorList>
            <person name="Kawai M."/>
            <person name="Futagami T."/>
            <person name="Toyoda A."/>
            <person name="Takaki Y."/>
            <person name="Nishi S."/>
            <person name="Hori S."/>
            <person name="Arai W."/>
            <person name="Tsubouchi T."/>
            <person name="Morono Y."/>
            <person name="Uchiyama I."/>
            <person name="Ito T."/>
            <person name="Fujiyama A."/>
            <person name="Inagaki F."/>
            <person name="Takami H."/>
        </authorList>
    </citation>
    <scope>NUCLEOTIDE SEQUENCE</scope>
    <source>
        <strain evidence="1">Expedition CK06-06</strain>
    </source>
</reference>
<feature type="non-terminal residue" evidence="1">
    <location>
        <position position="82"/>
    </location>
</feature>
<gene>
    <name evidence="1" type="ORF">S01H1_85175</name>
</gene>
<evidence type="ECO:0000313" key="1">
    <source>
        <dbReference type="EMBL" id="GAG48028.1"/>
    </source>
</evidence>
<accession>X0YHG1</accession>
<dbReference type="AlphaFoldDB" id="X0YHG1"/>
<protein>
    <recommendedName>
        <fullName evidence="2">Carboxypeptidase regulatory-like domain-containing protein</fullName>
    </recommendedName>
</protein>